<keyword evidence="2" id="KW-1133">Transmembrane helix</keyword>
<dbReference type="PROSITE" id="PS00022">
    <property type="entry name" value="EGF_1"/>
    <property type="match status" value="1"/>
</dbReference>
<dbReference type="Gene3D" id="2.10.25.10">
    <property type="entry name" value="Laminin"/>
    <property type="match status" value="1"/>
</dbReference>
<evidence type="ECO:0000313" key="4">
    <source>
        <dbReference type="EMBL" id="GKT36115.1"/>
    </source>
</evidence>
<dbReference type="InterPro" id="IPR000742">
    <property type="entry name" value="EGF"/>
</dbReference>
<dbReference type="Pfam" id="PF07974">
    <property type="entry name" value="EGF_2"/>
    <property type="match status" value="1"/>
</dbReference>
<dbReference type="Proteomes" id="UP001057375">
    <property type="component" value="Unassembled WGS sequence"/>
</dbReference>
<accession>A0ABQ5KYI4</accession>
<gene>
    <name evidence="4" type="ORF">ADUPG1_009141</name>
</gene>
<reference evidence="4" key="1">
    <citation type="submission" date="2022-03" db="EMBL/GenBank/DDBJ databases">
        <title>Draft genome sequence of Aduncisulcus paluster, a free-living microaerophilic Fornicata.</title>
        <authorList>
            <person name="Yuyama I."/>
            <person name="Kume K."/>
            <person name="Tamura T."/>
            <person name="Inagaki Y."/>
            <person name="Hashimoto T."/>
        </authorList>
    </citation>
    <scope>NUCLEOTIDE SEQUENCE</scope>
    <source>
        <strain evidence="4">NY0171</strain>
    </source>
</reference>
<name>A0ABQ5KYI4_9EUKA</name>
<keyword evidence="2" id="KW-0472">Membrane</keyword>
<feature type="non-terminal residue" evidence="4">
    <location>
        <position position="1"/>
    </location>
</feature>
<feature type="transmembrane region" description="Helical" evidence="2">
    <location>
        <begin position="160"/>
        <end position="184"/>
    </location>
</feature>
<dbReference type="InterPro" id="IPR013111">
    <property type="entry name" value="EGF_extracell"/>
</dbReference>
<keyword evidence="1" id="KW-1015">Disulfide bond</keyword>
<evidence type="ECO:0000259" key="3">
    <source>
        <dbReference type="PROSITE" id="PS00022"/>
    </source>
</evidence>
<keyword evidence="5" id="KW-1185">Reference proteome</keyword>
<sequence>YTRETDSSYCSCDEGWYGQDCGQVCPLDPYYGLVCGGHGSCATSHGISECVCDQNWFGPSCAEKCPVDDKGVVCSGYTCLNDFHECECPESDEYFGYYGSACQFNCGLNDNISCYHGVCTLNVYYDTLGVEQESISCDCNVWYRSSKLALQDMYQLCDNLSGLSITLIIVACLAIVAAGLIIWYRCRHKNDIAAKTGEKGGLLENDKDLETPEIVI</sequence>
<dbReference type="EMBL" id="BQXS01011146">
    <property type="protein sequence ID" value="GKT36115.1"/>
    <property type="molecule type" value="Genomic_DNA"/>
</dbReference>
<protein>
    <recommendedName>
        <fullName evidence="3">EGF-like domain-containing protein</fullName>
    </recommendedName>
</protein>
<organism evidence="4 5">
    <name type="scientific">Aduncisulcus paluster</name>
    <dbReference type="NCBI Taxonomy" id="2918883"/>
    <lineage>
        <taxon>Eukaryota</taxon>
        <taxon>Metamonada</taxon>
        <taxon>Carpediemonas-like organisms</taxon>
        <taxon>Aduncisulcus</taxon>
    </lineage>
</organism>
<evidence type="ECO:0000256" key="1">
    <source>
        <dbReference type="ARBA" id="ARBA00023157"/>
    </source>
</evidence>
<evidence type="ECO:0000313" key="5">
    <source>
        <dbReference type="Proteomes" id="UP001057375"/>
    </source>
</evidence>
<comment type="caution">
    <text evidence="4">The sequence shown here is derived from an EMBL/GenBank/DDBJ whole genome shotgun (WGS) entry which is preliminary data.</text>
</comment>
<proteinExistence type="predicted"/>
<keyword evidence="2" id="KW-0812">Transmembrane</keyword>
<evidence type="ECO:0000256" key="2">
    <source>
        <dbReference type="SAM" id="Phobius"/>
    </source>
</evidence>
<feature type="domain" description="EGF-like" evidence="3">
    <location>
        <begin position="10"/>
        <end position="21"/>
    </location>
</feature>